<reference evidence="4" key="2">
    <citation type="submission" date="2020-09" db="EMBL/GenBank/DDBJ databases">
        <authorList>
            <person name="Sun Q."/>
            <person name="Zhou Y."/>
        </authorList>
    </citation>
    <scope>NUCLEOTIDE SEQUENCE</scope>
    <source>
        <strain evidence="4">CGMCC 1.15082</strain>
    </source>
</reference>
<keyword evidence="1" id="KW-1133">Transmembrane helix</keyword>
<feature type="transmembrane region" description="Helical" evidence="1">
    <location>
        <begin position="92"/>
        <end position="112"/>
    </location>
</feature>
<reference evidence="4" key="1">
    <citation type="journal article" date="2014" name="Int. J. Syst. Evol. Microbiol.">
        <title>Complete genome sequence of Corynebacterium casei LMG S-19264T (=DSM 44701T), isolated from a smear-ripened cheese.</title>
        <authorList>
            <consortium name="US DOE Joint Genome Institute (JGI-PGF)"/>
            <person name="Walter F."/>
            <person name="Albersmeier A."/>
            <person name="Kalinowski J."/>
            <person name="Ruckert C."/>
        </authorList>
    </citation>
    <scope>NUCLEOTIDE SEQUENCE</scope>
    <source>
        <strain evidence="4">CGMCC 1.15082</strain>
    </source>
</reference>
<dbReference type="InterPro" id="IPR001633">
    <property type="entry name" value="EAL_dom"/>
</dbReference>
<dbReference type="InterPro" id="IPR052155">
    <property type="entry name" value="Biofilm_reg_signaling"/>
</dbReference>
<dbReference type="Pfam" id="PF00990">
    <property type="entry name" value="GGDEF"/>
    <property type="match status" value="1"/>
</dbReference>
<dbReference type="CDD" id="cd01949">
    <property type="entry name" value="GGDEF"/>
    <property type="match status" value="1"/>
</dbReference>
<dbReference type="SUPFAM" id="SSF55073">
    <property type="entry name" value="Nucleotide cyclase"/>
    <property type="match status" value="1"/>
</dbReference>
<dbReference type="InterPro" id="IPR029787">
    <property type="entry name" value="Nucleotide_cyclase"/>
</dbReference>
<feature type="domain" description="EAL" evidence="2">
    <location>
        <begin position="504"/>
        <end position="755"/>
    </location>
</feature>
<dbReference type="InterPro" id="IPR035965">
    <property type="entry name" value="PAS-like_dom_sf"/>
</dbReference>
<dbReference type="InterPro" id="IPR035919">
    <property type="entry name" value="EAL_sf"/>
</dbReference>
<keyword evidence="1" id="KW-0472">Membrane</keyword>
<organism evidence="4 5">
    <name type="scientific">Brucella endophytica</name>
    <dbReference type="NCBI Taxonomy" id="1963359"/>
    <lineage>
        <taxon>Bacteria</taxon>
        <taxon>Pseudomonadati</taxon>
        <taxon>Pseudomonadota</taxon>
        <taxon>Alphaproteobacteria</taxon>
        <taxon>Hyphomicrobiales</taxon>
        <taxon>Brucellaceae</taxon>
        <taxon>Brucella/Ochrobactrum group</taxon>
        <taxon>Brucella</taxon>
    </lineage>
</organism>
<dbReference type="SUPFAM" id="SSF55785">
    <property type="entry name" value="PYP-like sensor domain (PAS domain)"/>
    <property type="match status" value="1"/>
</dbReference>
<feature type="domain" description="GGDEF" evidence="3">
    <location>
        <begin position="362"/>
        <end position="495"/>
    </location>
</feature>
<dbReference type="NCBIfam" id="TIGR00254">
    <property type="entry name" value="GGDEF"/>
    <property type="match status" value="1"/>
</dbReference>
<feature type="transmembrane region" description="Helical" evidence="1">
    <location>
        <begin position="49"/>
        <end position="67"/>
    </location>
</feature>
<dbReference type="AlphaFoldDB" id="A0A916SGM5"/>
<dbReference type="RefSeq" id="WP_188824604.1">
    <property type="nucleotide sequence ID" value="NZ_BMHH01000009.1"/>
</dbReference>
<evidence type="ECO:0000313" key="5">
    <source>
        <dbReference type="Proteomes" id="UP000646478"/>
    </source>
</evidence>
<dbReference type="Pfam" id="PF00563">
    <property type="entry name" value="EAL"/>
    <property type="match status" value="1"/>
</dbReference>
<evidence type="ECO:0000256" key="1">
    <source>
        <dbReference type="SAM" id="Phobius"/>
    </source>
</evidence>
<dbReference type="SMART" id="SM00052">
    <property type="entry name" value="EAL"/>
    <property type="match status" value="1"/>
</dbReference>
<gene>
    <name evidence="4" type="ORF">GCM10011491_26080</name>
</gene>
<dbReference type="CDD" id="cd00130">
    <property type="entry name" value="PAS"/>
    <property type="match status" value="1"/>
</dbReference>
<proteinExistence type="predicted"/>
<accession>A0A916SGM5</accession>
<evidence type="ECO:0000259" key="3">
    <source>
        <dbReference type="PROSITE" id="PS50887"/>
    </source>
</evidence>
<dbReference type="PANTHER" id="PTHR44757:SF2">
    <property type="entry name" value="BIOFILM ARCHITECTURE MAINTENANCE PROTEIN MBAA"/>
    <property type="match status" value="1"/>
</dbReference>
<keyword evidence="1" id="KW-0812">Transmembrane</keyword>
<dbReference type="Pfam" id="PF12860">
    <property type="entry name" value="PAS_7"/>
    <property type="match status" value="1"/>
</dbReference>
<dbReference type="PROSITE" id="PS50883">
    <property type="entry name" value="EAL"/>
    <property type="match status" value="1"/>
</dbReference>
<feature type="transmembrane region" description="Helical" evidence="1">
    <location>
        <begin position="118"/>
        <end position="136"/>
    </location>
</feature>
<sequence length="767" mass="84829">MAWRRRTDIPADIRLSFVRSLYGNRATLWFGMLAHVIVCSVIYLETGRLAYIIFATGFTIIALARLFDMSRFDRAPLANPTHEQINQWETRYLAGAAAVCTLLGIMCFYSTYMVKNSFAELASLAILLASSVSIVGRNYASRTAVIVMSLCCLVPVLTGFALAGRPYLLIIGFLLIPHFLSNIQMANGLRDFLFAAVMGRRELAVVASRFNAALNNMPHGLIMFDGDGKLVVVNNKAVSLLRISPDSDLTGRSLQTVLRYSSLHGLFPRSKLKSIRRLIDDLLSGRRERDLFQFSDGRYIEFSCSQRQDEGAVLIFEDVTQRIEAEAQIQHMARYDGLTGLPNRVHFETLVRSLLGRRAHGKRMALVVLDINDFKHVNDTLGHHVGDQLLRKLAERLAEMDPMRFIPSRFGGDEFVIFVPDIGPDAQIDAVMDNLVSAVSGTYQLSDHSVEVEVNAGVALAPTGHFDLQNLHIKADLALYEAKGSEKRNWGLFEEAMDIRYRSRQRLKNDLRGAIINGALKVVYQPIVSAQSLRIVSCEALSRWDHPELGPISPADYIPLAEEMGVITDITRFMLEKACMDCRDWGGRIGVSVNLSAIDLKNSDITDIIASALRKSGLPTNLLEVEVTESAIISDRNKTSNVLQQLKNAGINVALDDFGTGYSSLSYLNTLPLTKVKMDRSFVRDITEDRRSLMLLRGVTQLSHEMGLGVTVEGVETQEQLALIRGAAGADLVQGYLLGAPLPAQAISSLIDRSFPLGTGSKLTSAM</sequence>
<evidence type="ECO:0000313" key="4">
    <source>
        <dbReference type="EMBL" id="GGA96488.1"/>
    </source>
</evidence>
<dbReference type="EMBL" id="BMHH01000009">
    <property type="protein sequence ID" value="GGA96488.1"/>
    <property type="molecule type" value="Genomic_DNA"/>
</dbReference>
<keyword evidence="5" id="KW-1185">Reference proteome</keyword>
<name>A0A916SGM5_9HYPH</name>
<dbReference type="InterPro" id="IPR043128">
    <property type="entry name" value="Rev_trsase/Diguanyl_cyclase"/>
</dbReference>
<dbReference type="SUPFAM" id="SSF141868">
    <property type="entry name" value="EAL domain-like"/>
    <property type="match status" value="1"/>
</dbReference>
<evidence type="ECO:0000259" key="2">
    <source>
        <dbReference type="PROSITE" id="PS50883"/>
    </source>
</evidence>
<dbReference type="PANTHER" id="PTHR44757">
    <property type="entry name" value="DIGUANYLATE CYCLASE DGCP"/>
    <property type="match status" value="1"/>
</dbReference>
<feature type="transmembrane region" description="Helical" evidence="1">
    <location>
        <begin position="21"/>
        <end position="43"/>
    </location>
</feature>
<dbReference type="SMART" id="SM00267">
    <property type="entry name" value="GGDEF"/>
    <property type="match status" value="1"/>
</dbReference>
<dbReference type="Gene3D" id="3.30.450.20">
    <property type="entry name" value="PAS domain"/>
    <property type="match status" value="1"/>
</dbReference>
<protein>
    <submittedName>
        <fullName evidence="4">Bifunctional diguanylate cyclase/phosphodiesterase</fullName>
    </submittedName>
</protein>
<dbReference type="InterPro" id="IPR000160">
    <property type="entry name" value="GGDEF_dom"/>
</dbReference>
<dbReference type="Proteomes" id="UP000646478">
    <property type="component" value="Unassembled WGS sequence"/>
</dbReference>
<dbReference type="Gene3D" id="3.30.70.270">
    <property type="match status" value="1"/>
</dbReference>
<dbReference type="InterPro" id="IPR000014">
    <property type="entry name" value="PAS"/>
</dbReference>
<dbReference type="CDD" id="cd01948">
    <property type="entry name" value="EAL"/>
    <property type="match status" value="1"/>
</dbReference>
<comment type="caution">
    <text evidence="4">The sequence shown here is derived from an EMBL/GenBank/DDBJ whole genome shotgun (WGS) entry which is preliminary data.</text>
</comment>
<dbReference type="Gene3D" id="3.20.20.450">
    <property type="entry name" value="EAL domain"/>
    <property type="match status" value="1"/>
</dbReference>
<dbReference type="PROSITE" id="PS50887">
    <property type="entry name" value="GGDEF"/>
    <property type="match status" value="1"/>
</dbReference>